<dbReference type="EMBL" id="AP018823">
    <property type="protein sequence ID" value="BBF86946.1"/>
    <property type="molecule type" value="Genomic_DNA"/>
</dbReference>
<reference evidence="3" key="3">
    <citation type="journal article" date="2017" name="Plant Physiol. Biochem.">
        <title>Differential oxidative and antioxidative response of duckweed Lemna minor toward plant growth promoting/inhibiting bacteria.</title>
        <authorList>
            <person name="Ishizawa H."/>
            <person name="Kuroda M."/>
            <person name="Morikawa M."/>
            <person name="Ike M."/>
        </authorList>
    </citation>
    <scope>NUCLEOTIDE SEQUENCE [LARGE SCALE GENOMIC DNA]</scope>
    <source>
        <strain evidence="3">H3</strain>
    </source>
</reference>
<dbReference type="KEGG" id="amah:DLM_3356"/>
<proteinExistence type="predicted"/>
<dbReference type="Proteomes" id="UP000198290">
    <property type="component" value="Chromosome"/>
</dbReference>
<evidence type="ECO:0000313" key="2">
    <source>
        <dbReference type="EMBL" id="BBF86946.1"/>
    </source>
</evidence>
<feature type="compositionally biased region" description="Basic and acidic residues" evidence="1">
    <location>
        <begin position="24"/>
        <end position="34"/>
    </location>
</feature>
<keyword evidence="3" id="KW-1185">Reference proteome</keyword>
<name>A0A3G9GPX0_9NEIS</name>
<sequence>MITTAMPDVCDGRQVSGQTVDSTMQDKTESEESKQACGWQRQQHAAAHGETARRSPTLTQGQQLLQFAGGTVLCVSPGISSIFADIIQ</sequence>
<reference evidence="3" key="1">
    <citation type="journal article" date="2017" name="Biotechnol. Biofuels">
        <title>Evaluation of environmental bacterial communities as a factor affecting the growth of duckweed Lemna minor.</title>
        <authorList>
            <person name="Ishizawa H."/>
            <person name="Kuroda M."/>
            <person name="Morikawa M."/>
            <person name="Ike M."/>
        </authorList>
    </citation>
    <scope>NUCLEOTIDE SEQUENCE [LARGE SCALE GENOMIC DNA]</scope>
    <source>
        <strain evidence="3">H3</strain>
    </source>
</reference>
<dbReference type="STRING" id="332411.VI06_09990"/>
<evidence type="ECO:0000256" key="1">
    <source>
        <dbReference type="SAM" id="MobiDB-lite"/>
    </source>
</evidence>
<gene>
    <name evidence="2" type="ORF">DLM_3356</name>
</gene>
<reference evidence="2 3" key="2">
    <citation type="journal article" date="2017" name="Genome Announc.">
        <title>Draft genome sequence of Aquitalea magnusonii strain H3, a plant growth-promoting bacterium of duckweed Lemna minor.</title>
        <authorList>
            <person name="Ishizawa H."/>
            <person name="Kuroda M."/>
            <person name="Ike M."/>
        </authorList>
    </citation>
    <scope>NUCLEOTIDE SEQUENCE [LARGE SCALE GENOMIC DNA]</scope>
    <source>
        <strain evidence="2 3">H3</strain>
    </source>
</reference>
<organism evidence="2 3">
    <name type="scientific">Aquitalea magnusonii</name>
    <dbReference type="NCBI Taxonomy" id="332411"/>
    <lineage>
        <taxon>Bacteria</taxon>
        <taxon>Pseudomonadati</taxon>
        <taxon>Pseudomonadota</taxon>
        <taxon>Betaproteobacteria</taxon>
        <taxon>Neisseriales</taxon>
        <taxon>Chromobacteriaceae</taxon>
        <taxon>Aquitalea</taxon>
    </lineage>
</organism>
<dbReference type="AlphaFoldDB" id="A0A3G9GPX0"/>
<feature type="region of interest" description="Disordered" evidence="1">
    <location>
        <begin position="1"/>
        <end position="57"/>
    </location>
</feature>
<accession>A0A3G9GPX0</accession>
<evidence type="ECO:0000313" key="3">
    <source>
        <dbReference type="Proteomes" id="UP000198290"/>
    </source>
</evidence>
<protein>
    <submittedName>
        <fullName evidence="2">Uncharacterized protein</fullName>
    </submittedName>
</protein>